<dbReference type="Proteomes" id="UP000320762">
    <property type="component" value="Unassembled WGS sequence"/>
</dbReference>
<keyword evidence="3" id="KW-1185">Reference proteome</keyword>
<comment type="caution">
    <text evidence="2">The sequence shown here is derived from an EMBL/GenBank/DDBJ whole genome shotgun (WGS) entry which is preliminary data.</text>
</comment>
<dbReference type="OrthoDB" id="3029761at2759"/>
<sequence>MNADPYARWPLSTSFWSKPMPASRRQPHPHVWMAAPHWQHRMPEPWGLFDWSAQWAALPKLDLPPSPTDTSTSATSDRSAPSPRPQLVICDAPLVAPRPLPYHSPTFLQFDLPDDNEDLSHPPYTKRASKRKRDEAESADSAAQPPQQRQKLRIAVPDYRAPPLPSSRRRHQHQQHNK</sequence>
<dbReference type="AlphaFoldDB" id="A0A550CD03"/>
<proteinExistence type="predicted"/>
<gene>
    <name evidence="2" type="ORF">BD626DRAFT_52879</name>
</gene>
<feature type="compositionally biased region" description="Basic residues" evidence="1">
    <location>
        <begin position="167"/>
        <end position="178"/>
    </location>
</feature>
<evidence type="ECO:0000313" key="2">
    <source>
        <dbReference type="EMBL" id="TRM62688.1"/>
    </source>
</evidence>
<feature type="region of interest" description="Disordered" evidence="1">
    <location>
        <begin position="60"/>
        <end position="90"/>
    </location>
</feature>
<evidence type="ECO:0000256" key="1">
    <source>
        <dbReference type="SAM" id="MobiDB-lite"/>
    </source>
</evidence>
<name>A0A550CD03_9AGAR</name>
<evidence type="ECO:0000313" key="3">
    <source>
        <dbReference type="Proteomes" id="UP000320762"/>
    </source>
</evidence>
<dbReference type="EMBL" id="VDMD01000012">
    <property type="protein sequence ID" value="TRM62688.1"/>
    <property type="molecule type" value="Genomic_DNA"/>
</dbReference>
<reference evidence="2 3" key="1">
    <citation type="journal article" date="2019" name="New Phytol.">
        <title>Comparative genomics reveals unique wood-decay strategies and fruiting body development in the Schizophyllaceae.</title>
        <authorList>
            <person name="Almasi E."/>
            <person name="Sahu N."/>
            <person name="Krizsan K."/>
            <person name="Balint B."/>
            <person name="Kovacs G.M."/>
            <person name="Kiss B."/>
            <person name="Cseklye J."/>
            <person name="Drula E."/>
            <person name="Henrissat B."/>
            <person name="Nagy I."/>
            <person name="Chovatia M."/>
            <person name="Adam C."/>
            <person name="LaButti K."/>
            <person name="Lipzen A."/>
            <person name="Riley R."/>
            <person name="Grigoriev I.V."/>
            <person name="Nagy L.G."/>
        </authorList>
    </citation>
    <scope>NUCLEOTIDE SEQUENCE [LARGE SCALE GENOMIC DNA]</scope>
    <source>
        <strain evidence="2 3">NL-1724</strain>
    </source>
</reference>
<protein>
    <submittedName>
        <fullName evidence="2">Uncharacterized protein</fullName>
    </submittedName>
</protein>
<organism evidence="2 3">
    <name type="scientific">Schizophyllum amplum</name>
    <dbReference type="NCBI Taxonomy" id="97359"/>
    <lineage>
        <taxon>Eukaryota</taxon>
        <taxon>Fungi</taxon>
        <taxon>Dikarya</taxon>
        <taxon>Basidiomycota</taxon>
        <taxon>Agaricomycotina</taxon>
        <taxon>Agaricomycetes</taxon>
        <taxon>Agaricomycetidae</taxon>
        <taxon>Agaricales</taxon>
        <taxon>Schizophyllaceae</taxon>
        <taxon>Schizophyllum</taxon>
    </lineage>
</organism>
<feature type="compositionally biased region" description="Low complexity" evidence="1">
    <location>
        <begin position="68"/>
        <end position="81"/>
    </location>
</feature>
<accession>A0A550CD03</accession>
<feature type="region of interest" description="Disordered" evidence="1">
    <location>
        <begin position="107"/>
        <end position="178"/>
    </location>
</feature>